<dbReference type="Proteomes" id="UP001162131">
    <property type="component" value="Unassembled WGS sequence"/>
</dbReference>
<evidence type="ECO:0000313" key="2">
    <source>
        <dbReference type="EMBL" id="CAG9316166.1"/>
    </source>
</evidence>
<gene>
    <name evidence="2" type="ORF">BSTOLATCC_MIC15605</name>
</gene>
<evidence type="ECO:0000313" key="3">
    <source>
        <dbReference type="Proteomes" id="UP001162131"/>
    </source>
</evidence>
<feature type="coiled-coil region" evidence="1">
    <location>
        <begin position="383"/>
        <end position="464"/>
    </location>
</feature>
<protein>
    <submittedName>
        <fullName evidence="2">Uncharacterized protein</fullName>
    </submittedName>
</protein>
<name>A0AAU9J346_9CILI</name>
<keyword evidence="1" id="KW-0175">Coiled coil</keyword>
<evidence type="ECO:0000256" key="1">
    <source>
        <dbReference type="SAM" id="Coils"/>
    </source>
</evidence>
<keyword evidence="3" id="KW-1185">Reference proteome</keyword>
<accession>A0AAU9J346</accession>
<comment type="caution">
    <text evidence="2">The sequence shown here is derived from an EMBL/GenBank/DDBJ whole genome shotgun (WGS) entry which is preliminary data.</text>
</comment>
<feature type="coiled-coil region" evidence="1">
    <location>
        <begin position="568"/>
        <end position="616"/>
    </location>
</feature>
<feature type="coiled-coil region" evidence="1">
    <location>
        <begin position="283"/>
        <end position="324"/>
    </location>
</feature>
<dbReference type="AlphaFoldDB" id="A0AAU9J346"/>
<proteinExistence type="predicted"/>
<sequence length="649" mass="77034">MADVSKSLSEKENPIFLESQIDRINAALEEALNEIENRSPIRVENSDIMKSIGSILTAEEVEYDSLRLEEQLQVYDSFYIQDDFEQKLEDLLIQLDRYQMIIEDFSAFEMRISENPKHLRVSCTNIDVFNNIRIFNRILDNKSDQSVEIPFGDVVLNLDIQYEVLSYQDIAKERSEEYRTKEYLEGYIRELENEIDELKDAQILCENFHGGMNKNSLEKSKKSYEKSWRENSISIDRIREEITSEIEMKYALNKDPQSELAQEYLNSQQEELGELKAHYLMRIRELNEQKSMLVKRENELKSAKSSYEREKQIWRDQMRIQEQETYKLKRHLEMFFKNYGYQDLSVSSQQLLSKEVDFDFSIDDSFVSSSTKTRTPSYRFKQVIGLQGRLEELESKIKEYSETTGDPDKIELKIDNVKNKISNLRGEKAIYESKKQVRSLAHMVRAMEKESDNKEKKRKDLIQQIYKKYGIASKIMMSQYSRTRKLETPRAQAFLFPIQENSPERCSTTESPEQLSTNYSDILMPQDPNLLSLDKNSDYLDQKENQFTDDDRYFQELLNKIPDSKDYFEILKDEKIELEREKERISSEREHIKQIKEKLEEGNEKLNKIKSEQMKERKLIAKEKKELNRLHKIVYSILQNLQMVPLHTV</sequence>
<organism evidence="2 3">
    <name type="scientific">Blepharisma stoltei</name>
    <dbReference type="NCBI Taxonomy" id="1481888"/>
    <lineage>
        <taxon>Eukaryota</taxon>
        <taxon>Sar</taxon>
        <taxon>Alveolata</taxon>
        <taxon>Ciliophora</taxon>
        <taxon>Postciliodesmatophora</taxon>
        <taxon>Heterotrichea</taxon>
        <taxon>Heterotrichida</taxon>
        <taxon>Blepharismidae</taxon>
        <taxon>Blepharisma</taxon>
    </lineage>
</organism>
<dbReference type="EMBL" id="CAJZBQ010000015">
    <property type="protein sequence ID" value="CAG9316166.1"/>
    <property type="molecule type" value="Genomic_DNA"/>
</dbReference>
<reference evidence="2" key="1">
    <citation type="submission" date="2021-09" db="EMBL/GenBank/DDBJ databases">
        <authorList>
            <consortium name="AG Swart"/>
            <person name="Singh M."/>
            <person name="Singh A."/>
            <person name="Seah K."/>
            <person name="Emmerich C."/>
        </authorList>
    </citation>
    <scope>NUCLEOTIDE SEQUENCE</scope>
    <source>
        <strain evidence="2">ATCC30299</strain>
    </source>
</reference>